<feature type="region of interest" description="Disordered" evidence="1">
    <location>
        <begin position="123"/>
        <end position="148"/>
    </location>
</feature>
<comment type="caution">
    <text evidence="2">The sequence shown here is derived from an EMBL/GenBank/DDBJ whole genome shotgun (WGS) entry which is preliminary data.</text>
</comment>
<evidence type="ECO:0000313" key="2">
    <source>
        <dbReference type="EMBL" id="TCQ02066.1"/>
    </source>
</evidence>
<dbReference type="AlphaFoldDB" id="A0A4R2TH55"/>
<evidence type="ECO:0000256" key="1">
    <source>
        <dbReference type="SAM" id="MobiDB-lite"/>
    </source>
</evidence>
<dbReference type="RefSeq" id="WP_132848609.1">
    <property type="nucleotide sequence ID" value="NZ_CP058648.1"/>
</dbReference>
<sequence>MDINNTMEQNVRTLFSNIESFTNEDGTLGKPLSVEDKTIIPVISVSIGYGGGNSSGKLTQGMTSTSQGSANTGMDAIGLGAKITTDAVLVIEQGNVSVISINSPTSGAVSQLVNKLPQMMGIGQNSQQQGQSQGQEQQGQLQSQQQNK</sequence>
<dbReference type="Proteomes" id="UP000295504">
    <property type="component" value="Unassembled WGS sequence"/>
</dbReference>
<name>A0A4R2TH55_9FIRM</name>
<keyword evidence="3" id="KW-1185">Reference proteome</keyword>
<dbReference type="OrthoDB" id="1711150at2"/>
<protein>
    <submittedName>
        <fullName evidence="2">Putative spore protein YtfJ</fullName>
    </submittedName>
</protein>
<accession>A0A4R2TH55</accession>
<evidence type="ECO:0000313" key="3">
    <source>
        <dbReference type="Proteomes" id="UP000295504"/>
    </source>
</evidence>
<proteinExistence type="predicted"/>
<gene>
    <name evidence="2" type="ORF">EDD79_101939</name>
</gene>
<reference evidence="2 3" key="1">
    <citation type="submission" date="2019-03" db="EMBL/GenBank/DDBJ databases">
        <title>Genomic Encyclopedia of Type Strains, Phase IV (KMG-IV): sequencing the most valuable type-strain genomes for metagenomic binning, comparative biology and taxonomic classification.</title>
        <authorList>
            <person name="Goeker M."/>
        </authorList>
    </citation>
    <scope>NUCLEOTIDE SEQUENCE [LARGE SCALE GENOMIC DNA]</scope>
    <source>
        <strain evidence="2 3">DSM 100013</strain>
    </source>
</reference>
<dbReference type="EMBL" id="SLYC01000019">
    <property type="protein sequence ID" value="TCQ02066.1"/>
    <property type="molecule type" value="Genomic_DNA"/>
</dbReference>
<organism evidence="2 3">
    <name type="scientific">Serpentinicella alkaliphila</name>
    <dbReference type="NCBI Taxonomy" id="1734049"/>
    <lineage>
        <taxon>Bacteria</taxon>
        <taxon>Bacillati</taxon>
        <taxon>Bacillota</taxon>
        <taxon>Clostridia</taxon>
        <taxon>Peptostreptococcales</taxon>
        <taxon>Natronincolaceae</taxon>
        <taxon>Serpentinicella</taxon>
    </lineage>
</organism>
<dbReference type="InterPro" id="IPR014229">
    <property type="entry name" value="Spore_YtfJ"/>
</dbReference>
<dbReference type="Pfam" id="PF09579">
    <property type="entry name" value="Spore_YtfJ"/>
    <property type="match status" value="1"/>
</dbReference>